<sequence length="274" mass="29954">MALFCLIFVLSLIAYGVSSFDPEPRGGHMAVLIDKRLYFMGGSKPIPKNSTFWSPNRQFNLSDEVFYLDLSSPFTIDAPPYMDISSTSQMPFGSEKGTTVKGNNDLRIFLVGGVQQNIQTLAYDVKTQVWGTSGPGTTGPPLPNRRSTATIIDQNGVIYIFGGRVEIDTGSNVFTCFNDMFTFNIDSLVWTNLSLPNSPSPRSHCSATLMPDGKIIYIGGVNQSIPGQPASRIVMNEIYVFDTILSTWSLKAAKIPSFVDIGPRVGHTAVLGKY</sequence>
<reference evidence="4 5" key="1">
    <citation type="submission" date="2018-06" db="EMBL/GenBank/DDBJ databases">
        <title>Comparative genomics reveals the genomic features of Rhizophagus irregularis, R. cerebriforme, R. diaphanum and Gigaspora rosea, and their symbiotic lifestyle signature.</title>
        <authorList>
            <person name="Morin E."/>
            <person name="San Clemente H."/>
            <person name="Chen E.C.H."/>
            <person name="De La Providencia I."/>
            <person name="Hainaut M."/>
            <person name="Kuo A."/>
            <person name="Kohler A."/>
            <person name="Murat C."/>
            <person name="Tang N."/>
            <person name="Roy S."/>
            <person name="Loubradou J."/>
            <person name="Henrissat B."/>
            <person name="Grigoriev I.V."/>
            <person name="Corradi N."/>
            <person name="Roux C."/>
            <person name="Martin F.M."/>
        </authorList>
    </citation>
    <scope>NUCLEOTIDE SEQUENCE [LARGE SCALE GENOMIC DNA]</scope>
    <source>
        <strain evidence="4 5">DAOM 194757</strain>
    </source>
</reference>
<feature type="chain" id="PRO_5017407124" description="Galactose oxidase" evidence="3">
    <location>
        <begin position="20"/>
        <end position="274"/>
    </location>
</feature>
<dbReference type="Gene3D" id="2.120.10.80">
    <property type="entry name" value="Kelch-type beta propeller"/>
    <property type="match status" value="1"/>
</dbReference>
<dbReference type="SUPFAM" id="SSF117281">
    <property type="entry name" value="Kelch motif"/>
    <property type="match status" value="1"/>
</dbReference>
<keyword evidence="1" id="KW-0880">Kelch repeat</keyword>
<feature type="signal peptide" evidence="3">
    <location>
        <begin position="1"/>
        <end position="19"/>
    </location>
</feature>
<keyword evidence="3" id="KW-0732">Signal</keyword>
<dbReference type="OrthoDB" id="432528at2759"/>
<evidence type="ECO:0008006" key="6">
    <source>
        <dbReference type="Google" id="ProtNLM"/>
    </source>
</evidence>
<keyword evidence="5" id="KW-1185">Reference proteome</keyword>
<protein>
    <recommendedName>
        <fullName evidence="6">Galactose oxidase</fullName>
    </recommendedName>
</protein>
<keyword evidence="2" id="KW-0677">Repeat</keyword>
<dbReference type="AlphaFoldDB" id="A0A397V0Q0"/>
<dbReference type="Pfam" id="PF24681">
    <property type="entry name" value="Kelch_KLHDC2_KLHL20_DRC7"/>
    <property type="match status" value="1"/>
</dbReference>
<evidence type="ECO:0000313" key="5">
    <source>
        <dbReference type="Proteomes" id="UP000266673"/>
    </source>
</evidence>
<evidence type="ECO:0000313" key="4">
    <source>
        <dbReference type="EMBL" id="RIB15168.1"/>
    </source>
</evidence>
<dbReference type="Proteomes" id="UP000266673">
    <property type="component" value="Unassembled WGS sequence"/>
</dbReference>
<organism evidence="4 5">
    <name type="scientific">Gigaspora rosea</name>
    <dbReference type="NCBI Taxonomy" id="44941"/>
    <lineage>
        <taxon>Eukaryota</taxon>
        <taxon>Fungi</taxon>
        <taxon>Fungi incertae sedis</taxon>
        <taxon>Mucoromycota</taxon>
        <taxon>Glomeromycotina</taxon>
        <taxon>Glomeromycetes</taxon>
        <taxon>Diversisporales</taxon>
        <taxon>Gigasporaceae</taxon>
        <taxon>Gigaspora</taxon>
    </lineage>
</organism>
<gene>
    <name evidence="4" type="ORF">C2G38_1600135</name>
</gene>
<evidence type="ECO:0000256" key="2">
    <source>
        <dbReference type="ARBA" id="ARBA00022737"/>
    </source>
</evidence>
<evidence type="ECO:0000256" key="3">
    <source>
        <dbReference type="SAM" id="SignalP"/>
    </source>
</evidence>
<proteinExistence type="predicted"/>
<dbReference type="STRING" id="44941.A0A397V0Q0"/>
<name>A0A397V0Q0_9GLOM</name>
<dbReference type="InterPro" id="IPR015915">
    <property type="entry name" value="Kelch-typ_b-propeller"/>
</dbReference>
<evidence type="ECO:0000256" key="1">
    <source>
        <dbReference type="ARBA" id="ARBA00022441"/>
    </source>
</evidence>
<dbReference type="EMBL" id="QKWP01000767">
    <property type="protein sequence ID" value="RIB15168.1"/>
    <property type="molecule type" value="Genomic_DNA"/>
</dbReference>
<dbReference type="PANTHER" id="PTHR46093">
    <property type="entry name" value="ACYL-COA-BINDING DOMAIN-CONTAINING PROTEIN 5"/>
    <property type="match status" value="1"/>
</dbReference>
<accession>A0A397V0Q0</accession>
<comment type="caution">
    <text evidence="4">The sequence shown here is derived from an EMBL/GenBank/DDBJ whole genome shotgun (WGS) entry which is preliminary data.</text>
</comment>
<dbReference type="PANTHER" id="PTHR46093:SF18">
    <property type="entry name" value="FIBRONECTIN TYPE-III DOMAIN-CONTAINING PROTEIN"/>
    <property type="match status" value="1"/>
</dbReference>